<proteinExistence type="predicted"/>
<dbReference type="Pfam" id="PF13343">
    <property type="entry name" value="SBP_bac_6"/>
    <property type="match status" value="1"/>
</dbReference>
<feature type="chain" id="PRO_5032638147" evidence="2">
    <location>
        <begin position="28"/>
        <end position="347"/>
    </location>
</feature>
<dbReference type="PROSITE" id="PS51318">
    <property type="entry name" value="TAT"/>
    <property type="match status" value="1"/>
</dbReference>
<organism evidence="3 4">
    <name type="scientific">Acuticoccus sediminis</name>
    <dbReference type="NCBI Taxonomy" id="2184697"/>
    <lineage>
        <taxon>Bacteria</taxon>
        <taxon>Pseudomonadati</taxon>
        <taxon>Pseudomonadota</taxon>
        <taxon>Alphaproteobacteria</taxon>
        <taxon>Hyphomicrobiales</taxon>
        <taxon>Amorphaceae</taxon>
        <taxon>Acuticoccus</taxon>
    </lineage>
</organism>
<dbReference type="OrthoDB" id="8673316at2"/>
<dbReference type="PIRSF" id="PIRSF002825">
    <property type="entry name" value="CfbpA"/>
    <property type="match status" value="1"/>
</dbReference>
<sequence length="347" mass="37073">MPIDRRQFIVTTAALAASAALPRLAFAAPSLDDLYEAAKAEGEVTWYVVPMSSESAERAGAAFTAAYPGVKVNVVRSTAEVAFQRLNQDISTGVANCDVLTTSNIAHAMDLKSRDLLAIYTPIRKDEVFEEFRGIDPDDAYHVSVAGPMSIVYNTDKVTEVDAPKNWPDLLDPKWTDHVAIGHPGFSGYVGMWAVKMKELYGWDFFETLAEINPHIGRSSIDVVTTTASGETLVGAGPTASALISAAKGNPIAVIYPTDGTVVITSPSAILADAPHPNAARLFSEFLLGPEFAEVVAADFGNPIRPGVPLAAGVVPFDEMKVITATTDQMINGIPELAEEFRDTFGI</sequence>
<feature type="signal peptide" evidence="2">
    <location>
        <begin position="1"/>
        <end position="27"/>
    </location>
</feature>
<dbReference type="RefSeq" id="WP_111342765.1">
    <property type="nucleotide sequence ID" value="NZ_QHHQ01000001.1"/>
</dbReference>
<evidence type="ECO:0000313" key="3">
    <source>
        <dbReference type="EMBL" id="RAI03780.1"/>
    </source>
</evidence>
<dbReference type="AlphaFoldDB" id="A0A8B2NYJ3"/>
<dbReference type="InterPro" id="IPR006311">
    <property type="entry name" value="TAT_signal"/>
</dbReference>
<evidence type="ECO:0000256" key="2">
    <source>
        <dbReference type="SAM" id="SignalP"/>
    </source>
</evidence>
<dbReference type="Gene3D" id="3.40.190.10">
    <property type="entry name" value="Periplasmic binding protein-like II"/>
    <property type="match status" value="2"/>
</dbReference>
<protein>
    <submittedName>
        <fullName evidence="3">ABC transporter substrate-binding protein</fullName>
    </submittedName>
</protein>
<dbReference type="Proteomes" id="UP000249590">
    <property type="component" value="Unassembled WGS sequence"/>
</dbReference>
<dbReference type="PANTHER" id="PTHR30006">
    <property type="entry name" value="THIAMINE-BINDING PERIPLASMIC PROTEIN-RELATED"/>
    <property type="match status" value="1"/>
</dbReference>
<reference evidence="3 4" key="1">
    <citation type="submission" date="2018-05" db="EMBL/GenBank/DDBJ databases">
        <title>Acuticoccus sediminis sp. nov., isolated from deep-sea sediment of Indian Ocean.</title>
        <authorList>
            <person name="Liu X."/>
            <person name="Lai Q."/>
            <person name="Du Y."/>
            <person name="Sun F."/>
            <person name="Zhang X."/>
            <person name="Wang S."/>
            <person name="Shao Z."/>
        </authorList>
    </citation>
    <scope>NUCLEOTIDE SEQUENCE [LARGE SCALE GENOMIC DNA]</scope>
    <source>
        <strain evidence="3 4">PTG4-2</strain>
    </source>
</reference>
<accession>A0A8B2NYJ3</accession>
<dbReference type="InterPro" id="IPR026045">
    <property type="entry name" value="Ferric-bd"/>
</dbReference>
<dbReference type="SUPFAM" id="SSF53850">
    <property type="entry name" value="Periplasmic binding protein-like II"/>
    <property type="match status" value="1"/>
</dbReference>
<dbReference type="PANTHER" id="PTHR30006:SF24">
    <property type="entry name" value="SLL0237 PROTEIN"/>
    <property type="match status" value="1"/>
</dbReference>
<evidence type="ECO:0000256" key="1">
    <source>
        <dbReference type="ARBA" id="ARBA00022729"/>
    </source>
</evidence>
<keyword evidence="1 2" id="KW-0732">Signal</keyword>
<gene>
    <name evidence="3" type="ORF">DLJ53_04705</name>
</gene>
<dbReference type="EMBL" id="QHHQ01000001">
    <property type="protein sequence ID" value="RAI03780.1"/>
    <property type="molecule type" value="Genomic_DNA"/>
</dbReference>
<evidence type="ECO:0000313" key="4">
    <source>
        <dbReference type="Proteomes" id="UP000249590"/>
    </source>
</evidence>
<comment type="caution">
    <text evidence="3">The sequence shown here is derived from an EMBL/GenBank/DDBJ whole genome shotgun (WGS) entry which is preliminary data.</text>
</comment>
<keyword evidence="4" id="KW-1185">Reference proteome</keyword>
<name>A0A8B2NYJ3_9HYPH</name>